<evidence type="ECO:0000313" key="2">
    <source>
        <dbReference type="EMBL" id="POM27320.1"/>
    </source>
</evidence>
<dbReference type="AlphaFoldDB" id="A0A2P4UQK6"/>
<dbReference type="InterPro" id="IPR036527">
    <property type="entry name" value="SCP2_sterol-bd_dom_sf"/>
</dbReference>
<proteinExistence type="predicted"/>
<gene>
    <name evidence="2" type="ORF">BTM25_17330</name>
</gene>
<evidence type="ECO:0000313" key="3">
    <source>
        <dbReference type="Proteomes" id="UP000242367"/>
    </source>
</evidence>
<keyword evidence="3" id="KW-1185">Reference proteome</keyword>
<feature type="region of interest" description="Disordered" evidence="1">
    <location>
        <begin position="100"/>
        <end position="122"/>
    </location>
</feature>
<reference evidence="2 3" key="1">
    <citation type="journal article" date="2017" name="Chemistry">
        <title>Isolation, Biosynthesis and Chemical Modifications of Rubterolones A-F: Rare Tropolone Alkaloids from Actinomadura sp. 5-2.</title>
        <authorList>
            <person name="Guo H."/>
            <person name="Benndorf R."/>
            <person name="Leichnitz D."/>
            <person name="Klassen J.L."/>
            <person name="Vollmers J."/>
            <person name="Gorls H."/>
            <person name="Steinacker M."/>
            <person name="Weigel C."/>
            <person name="Dahse H.M."/>
            <person name="Kaster A.K."/>
            <person name="de Beer Z.W."/>
            <person name="Poulsen M."/>
            <person name="Beemelmanns C."/>
        </authorList>
    </citation>
    <scope>NUCLEOTIDE SEQUENCE [LARGE SCALE GENOMIC DNA]</scope>
    <source>
        <strain evidence="2 3">5-2</strain>
    </source>
</reference>
<dbReference type="SUPFAM" id="SSF55718">
    <property type="entry name" value="SCP-like"/>
    <property type="match status" value="1"/>
</dbReference>
<dbReference type="Proteomes" id="UP000242367">
    <property type="component" value="Unassembled WGS sequence"/>
</dbReference>
<name>A0A2P4UQK6_9ACTN</name>
<organism evidence="2 3">
    <name type="scientific">Actinomadura rubteroloni</name>
    <dbReference type="NCBI Taxonomy" id="1926885"/>
    <lineage>
        <taxon>Bacteria</taxon>
        <taxon>Bacillati</taxon>
        <taxon>Actinomycetota</taxon>
        <taxon>Actinomycetes</taxon>
        <taxon>Streptosporangiales</taxon>
        <taxon>Thermomonosporaceae</taxon>
        <taxon>Actinomadura</taxon>
    </lineage>
</organism>
<comment type="caution">
    <text evidence="2">The sequence shown here is derived from an EMBL/GenBank/DDBJ whole genome shotgun (WGS) entry which is preliminary data.</text>
</comment>
<protein>
    <submittedName>
        <fullName evidence="2">Uncharacterized protein</fullName>
    </submittedName>
</protein>
<evidence type="ECO:0000256" key="1">
    <source>
        <dbReference type="SAM" id="MobiDB-lite"/>
    </source>
</evidence>
<sequence>MLAGRVRQLKADGVVVRRHLAPPAASPVYELAPAGDELARMPLARPGARHHTGDGRAPADVFRAEWALAPFVHLLPAEVVRGIDAVREFRIDGNTAHLRIGDGGDGGDGDGDGAVGPESADGRADAAIRSDVAPFASLVGGWLAFGEALAAGRARAEGGDAVQAALIALLWPVIEADGWASRGG</sequence>
<dbReference type="EMBL" id="MTBP01000001">
    <property type="protein sequence ID" value="POM27320.1"/>
    <property type="molecule type" value="Genomic_DNA"/>
</dbReference>
<accession>A0A2P4UQK6</accession>